<dbReference type="Pfam" id="PF00440">
    <property type="entry name" value="TetR_N"/>
    <property type="match status" value="1"/>
</dbReference>
<name>A0A1H6IHV0_MYCRU</name>
<dbReference type="InterPro" id="IPR036271">
    <property type="entry name" value="Tet_transcr_reg_TetR-rel_C_sf"/>
</dbReference>
<dbReference type="EMBL" id="LT629971">
    <property type="protein sequence ID" value="SEH48975.1"/>
    <property type="molecule type" value="Genomic_DNA"/>
</dbReference>
<gene>
    <name evidence="6" type="ORF">SAMN04489835_0437</name>
</gene>
<dbReference type="Proteomes" id="UP000182915">
    <property type="component" value="Chromosome I"/>
</dbReference>
<feature type="domain" description="HTH tetR-type" evidence="5">
    <location>
        <begin position="6"/>
        <end position="66"/>
    </location>
</feature>
<dbReference type="InterPro" id="IPR001647">
    <property type="entry name" value="HTH_TetR"/>
</dbReference>
<dbReference type="Pfam" id="PF16925">
    <property type="entry name" value="TetR_C_13"/>
    <property type="match status" value="1"/>
</dbReference>
<sequence length="193" mass="21295">MPRPRQFDEAEVIAAAREEFWTRGYACTSVDDLIAATGLGKGSLYGAFGDKHGLFLRALDDYIGTRMAQIRDELGDPRRQARDRLVRHLRAQVTATAADKMLRGCMMANSAAELSGSDVAVERVVGRAYRQWRALLTECIEEAQRDSAIDTRRDARALATVLLAFLRGQDALHQGGVRPAQLKPAVDELLALL</sequence>
<evidence type="ECO:0000256" key="4">
    <source>
        <dbReference type="PROSITE-ProRule" id="PRU00335"/>
    </source>
</evidence>
<keyword evidence="7" id="KW-1185">Reference proteome</keyword>
<evidence type="ECO:0000313" key="7">
    <source>
        <dbReference type="Proteomes" id="UP000182915"/>
    </source>
</evidence>
<dbReference type="InterPro" id="IPR023772">
    <property type="entry name" value="DNA-bd_HTH_TetR-type_CS"/>
</dbReference>
<organism evidence="6 7">
    <name type="scientific">Mycolicibacterium rutilum</name>
    <name type="common">Mycobacterium rutilum</name>
    <dbReference type="NCBI Taxonomy" id="370526"/>
    <lineage>
        <taxon>Bacteria</taxon>
        <taxon>Bacillati</taxon>
        <taxon>Actinomycetota</taxon>
        <taxon>Actinomycetes</taxon>
        <taxon>Mycobacteriales</taxon>
        <taxon>Mycobacteriaceae</taxon>
        <taxon>Mycolicibacterium</taxon>
    </lineage>
</organism>
<dbReference type="PROSITE" id="PS01081">
    <property type="entry name" value="HTH_TETR_1"/>
    <property type="match status" value="1"/>
</dbReference>
<dbReference type="PANTHER" id="PTHR47506:SF1">
    <property type="entry name" value="HTH-TYPE TRANSCRIPTIONAL REGULATOR YJDC"/>
    <property type="match status" value="1"/>
</dbReference>
<evidence type="ECO:0000313" key="6">
    <source>
        <dbReference type="EMBL" id="SEH48975.1"/>
    </source>
</evidence>
<dbReference type="InterPro" id="IPR011075">
    <property type="entry name" value="TetR_C"/>
</dbReference>
<keyword evidence="2 4" id="KW-0238">DNA-binding</keyword>
<dbReference type="SUPFAM" id="SSF48498">
    <property type="entry name" value="Tetracyclin repressor-like, C-terminal domain"/>
    <property type="match status" value="1"/>
</dbReference>
<dbReference type="PROSITE" id="PS50977">
    <property type="entry name" value="HTH_TETR_2"/>
    <property type="match status" value="1"/>
</dbReference>
<evidence type="ECO:0000256" key="1">
    <source>
        <dbReference type="ARBA" id="ARBA00023015"/>
    </source>
</evidence>
<dbReference type="Gene3D" id="1.10.10.60">
    <property type="entry name" value="Homeodomain-like"/>
    <property type="match status" value="1"/>
</dbReference>
<keyword evidence="1" id="KW-0805">Transcription regulation</keyword>
<feature type="DNA-binding region" description="H-T-H motif" evidence="4">
    <location>
        <begin position="29"/>
        <end position="48"/>
    </location>
</feature>
<accession>A0A1H6IHV0</accession>
<protein>
    <submittedName>
        <fullName evidence="6">DNA-binding transcriptional regulator, AcrR family</fullName>
    </submittedName>
</protein>
<dbReference type="Gene3D" id="1.10.357.10">
    <property type="entry name" value="Tetracycline Repressor, domain 2"/>
    <property type="match status" value="1"/>
</dbReference>
<dbReference type="OrthoDB" id="9805134at2"/>
<dbReference type="AlphaFoldDB" id="A0A1H6IHV0"/>
<proteinExistence type="predicted"/>
<reference evidence="7" key="1">
    <citation type="submission" date="2016-10" db="EMBL/GenBank/DDBJ databases">
        <authorList>
            <person name="Varghese N."/>
            <person name="Submissions S."/>
        </authorList>
    </citation>
    <scope>NUCLEOTIDE SEQUENCE [LARGE SCALE GENOMIC DNA]</scope>
    <source>
        <strain evidence="7">DSM 45405</strain>
    </source>
</reference>
<keyword evidence="3" id="KW-0804">Transcription</keyword>
<dbReference type="GO" id="GO:0003677">
    <property type="term" value="F:DNA binding"/>
    <property type="evidence" value="ECO:0007669"/>
    <property type="project" value="UniProtKB-UniRule"/>
</dbReference>
<dbReference type="SUPFAM" id="SSF46689">
    <property type="entry name" value="Homeodomain-like"/>
    <property type="match status" value="1"/>
</dbReference>
<evidence type="ECO:0000259" key="5">
    <source>
        <dbReference type="PROSITE" id="PS50977"/>
    </source>
</evidence>
<evidence type="ECO:0000256" key="2">
    <source>
        <dbReference type="ARBA" id="ARBA00023125"/>
    </source>
</evidence>
<evidence type="ECO:0000256" key="3">
    <source>
        <dbReference type="ARBA" id="ARBA00023163"/>
    </source>
</evidence>
<dbReference type="RefSeq" id="WP_083405770.1">
    <property type="nucleotide sequence ID" value="NZ_LT629971.1"/>
</dbReference>
<dbReference type="STRING" id="370526.SAMN04489835_0437"/>
<dbReference type="PANTHER" id="PTHR47506">
    <property type="entry name" value="TRANSCRIPTIONAL REGULATORY PROTEIN"/>
    <property type="match status" value="1"/>
</dbReference>
<dbReference type="InterPro" id="IPR009057">
    <property type="entry name" value="Homeodomain-like_sf"/>
</dbReference>